<dbReference type="AlphaFoldDB" id="A0A919N6C1"/>
<sequence>MAGQEIAQQVGVADVAAYEGESGIGQGHIGGVAGVGQHVQHGHRGASGTWEFIREYRPDIGRTDETGAPGHENLHSGPVYYRLHCA</sequence>
<dbReference type="Proteomes" id="UP000629619">
    <property type="component" value="Unassembled WGS sequence"/>
</dbReference>
<dbReference type="EMBL" id="BOMW01000024">
    <property type="protein sequence ID" value="GIF05146.1"/>
    <property type="molecule type" value="Genomic_DNA"/>
</dbReference>
<evidence type="ECO:0000313" key="2">
    <source>
        <dbReference type="Proteomes" id="UP000629619"/>
    </source>
</evidence>
<organism evidence="1 2">
    <name type="scientific">Actinoplanes siamensis</name>
    <dbReference type="NCBI Taxonomy" id="1223317"/>
    <lineage>
        <taxon>Bacteria</taxon>
        <taxon>Bacillati</taxon>
        <taxon>Actinomycetota</taxon>
        <taxon>Actinomycetes</taxon>
        <taxon>Micromonosporales</taxon>
        <taxon>Micromonosporaceae</taxon>
        <taxon>Actinoplanes</taxon>
    </lineage>
</organism>
<protein>
    <submittedName>
        <fullName evidence="1">Uncharacterized protein</fullName>
    </submittedName>
</protein>
<accession>A0A919N6C1</accession>
<proteinExistence type="predicted"/>
<name>A0A919N6C1_9ACTN</name>
<keyword evidence="2" id="KW-1185">Reference proteome</keyword>
<evidence type="ECO:0000313" key="1">
    <source>
        <dbReference type="EMBL" id="GIF05146.1"/>
    </source>
</evidence>
<reference evidence="1" key="1">
    <citation type="submission" date="2021-01" db="EMBL/GenBank/DDBJ databases">
        <title>Whole genome shotgun sequence of Actinoplanes siamensis NBRC 109076.</title>
        <authorList>
            <person name="Komaki H."/>
            <person name="Tamura T."/>
        </authorList>
    </citation>
    <scope>NUCLEOTIDE SEQUENCE</scope>
    <source>
        <strain evidence="1">NBRC 109076</strain>
    </source>
</reference>
<comment type="caution">
    <text evidence="1">The sequence shown here is derived from an EMBL/GenBank/DDBJ whole genome shotgun (WGS) entry which is preliminary data.</text>
</comment>
<gene>
    <name evidence="1" type="ORF">Asi03nite_26840</name>
</gene>